<dbReference type="NCBIfam" id="TIGR01451">
    <property type="entry name" value="B_ant_repeat"/>
    <property type="match status" value="3"/>
</dbReference>
<feature type="compositionally biased region" description="Basic and acidic residues" evidence="1">
    <location>
        <begin position="461"/>
        <end position="470"/>
    </location>
</feature>
<gene>
    <name evidence="3" type="ordered locus">DR_0145</name>
</gene>
<dbReference type="Pfam" id="PF01345">
    <property type="entry name" value="DUF11"/>
    <property type="match status" value="1"/>
</dbReference>
<feature type="domain" description="DUF11" evidence="2">
    <location>
        <begin position="242"/>
        <end position="352"/>
    </location>
</feature>
<dbReference type="HOGENOM" id="CLU_555201_0_0_0"/>
<evidence type="ECO:0000313" key="3">
    <source>
        <dbReference type="EMBL" id="AAF09739.1"/>
    </source>
</evidence>
<evidence type="ECO:0000259" key="2">
    <source>
        <dbReference type="Pfam" id="PF01345"/>
    </source>
</evidence>
<accession>Q9RY09</accession>
<dbReference type="eggNOG" id="COG3386">
    <property type="taxonomic scope" value="Bacteria"/>
</dbReference>
<dbReference type="PANTHER" id="PTHR34819">
    <property type="entry name" value="LARGE CYSTEINE-RICH PERIPLASMIC PROTEIN OMCB"/>
    <property type="match status" value="1"/>
</dbReference>
<dbReference type="EnsemblBacteria" id="AAF09739">
    <property type="protein sequence ID" value="AAF09739"/>
    <property type="gene ID" value="DR_0145"/>
</dbReference>
<dbReference type="PATRIC" id="fig|243230.17.peg.311"/>
<dbReference type="KEGG" id="dra:DR_0145"/>
<evidence type="ECO:0000313" key="4">
    <source>
        <dbReference type="Proteomes" id="UP000002524"/>
    </source>
</evidence>
<reference evidence="3 4" key="1">
    <citation type="journal article" date="1999" name="Science">
        <title>Genome sequence of the radioresistant bacterium Deinococcus radiodurans R1.</title>
        <authorList>
            <person name="White O."/>
            <person name="Eisen J.A."/>
            <person name="Heidelberg J.F."/>
            <person name="Hickey E.K."/>
            <person name="Peterson J.D."/>
            <person name="Dodson R.J."/>
            <person name="Haft D.H."/>
            <person name="Gwinn M.L."/>
            <person name="Nelson W.C."/>
            <person name="Richardson D.L."/>
            <person name="Moffat K.S."/>
            <person name="Qin H."/>
            <person name="Jiang L."/>
            <person name="Pamphile W."/>
            <person name="Crosby M."/>
            <person name="Shen M."/>
            <person name="Vamathevan J.J."/>
            <person name="Lam P."/>
            <person name="McDonald L."/>
            <person name="Utterback T."/>
            <person name="Zalewski C."/>
            <person name="Makarova K.S."/>
            <person name="Aravind L."/>
            <person name="Daly M.J."/>
            <person name="Minton K.W."/>
            <person name="Fleischmann R.D."/>
            <person name="Ketchum K.A."/>
            <person name="Nelson K.E."/>
            <person name="Salzberg S."/>
            <person name="Smith H.O."/>
            <person name="Venter J.C."/>
            <person name="Fraser C.M."/>
        </authorList>
    </citation>
    <scope>NUCLEOTIDE SEQUENCE [LARGE SCALE GENOMIC DNA]</scope>
    <source>
        <strain evidence="4">ATCC 13939 / DSM 20539 / JCM 16871 / LMG 4051 / NBRC 15346 / NCIMB 9279 / R1 / VKM B-1422</strain>
    </source>
</reference>
<dbReference type="InterPro" id="IPR047589">
    <property type="entry name" value="DUF11_rpt"/>
</dbReference>
<dbReference type="PaxDb" id="243230-DR_0145"/>
<dbReference type="Proteomes" id="UP000002524">
    <property type="component" value="Chromosome 1"/>
</dbReference>
<feature type="region of interest" description="Disordered" evidence="1">
    <location>
        <begin position="450"/>
        <end position="491"/>
    </location>
</feature>
<dbReference type="InterPro" id="IPR051172">
    <property type="entry name" value="Chlamydia_OmcB"/>
</dbReference>
<protein>
    <recommendedName>
        <fullName evidence="2">DUF11 domain-containing protein</fullName>
    </recommendedName>
</protein>
<dbReference type="OrthoDB" id="63156at2"/>
<organism evidence="3 4">
    <name type="scientific">Deinococcus radiodurans (strain ATCC 13939 / DSM 20539 / JCM 16871 / CCUG 27074 / LMG 4051 / NBRC 15346 / NCIMB 9279 / VKM B-1422 / R1)</name>
    <dbReference type="NCBI Taxonomy" id="243230"/>
    <lineage>
        <taxon>Bacteria</taxon>
        <taxon>Thermotogati</taxon>
        <taxon>Deinococcota</taxon>
        <taxon>Deinococci</taxon>
        <taxon>Deinococcales</taxon>
        <taxon>Deinococcaceae</taxon>
        <taxon>Deinococcus</taxon>
    </lineage>
</organism>
<sequence>MPSGTTSNRSCHLLSSSTSGRLANVNLATYSASTVTSSAANTSDLASCYYPNLAPNITATKSVRKVSGSAGSAILPGDTLEYTIVTRNSGTLSSSTTTLQDTVPAGTTYVVGSTQLNFSSVTDRTGVTSNDQMPYSVATPISSPTAASGIVRVDNTPNTITSSATDPDNREAVVTFRVTVNSGVTEIRNRATAVHVDGSVSTNETATSAGAPALSVVKSVDSSYVKVTLPDPANSTALALTPQQVVYTITVTNTGTATANNVKVTDTLPTGMNLVSATLARSTSTDAKGVTTYGTASALSSSTAAPNLTFDVGSLSATEPGHSAQLRVTVTPSVTPNSNQAAYLNTARSSATSVAEVTSAQVRTDVIYTRLFKQVHNVGSNPPAEVPQQSPAWSDKSQGLPGEALEYCIDFYNYGSVALNNYVVKDVVPANTTYVVGSATVKTGTMGTTPLQTFAGASVGEAKRSGDGDHRRSRSPGPGQLVLPRPDSVVA</sequence>
<name>Q9RY09_DEIRA</name>
<dbReference type="STRING" id="243230.DR_0145"/>
<evidence type="ECO:0000256" key="1">
    <source>
        <dbReference type="SAM" id="MobiDB-lite"/>
    </source>
</evidence>
<dbReference type="PIR" id="B75554">
    <property type="entry name" value="B75554"/>
</dbReference>
<dbReference type="Gene3D" id="2.60.40.740">
    <property type="match status" value="1"/>
</dbReference>
<keyword evidence="4" id="KW-1185">Reference proteome</keyword>
<dbReference type="AlphaFoldDB" id="Q9RY09"/>
<dbReference type="EMBL" id="AE000513">
    <property type="protein sequence ID" value="AAF09739.1"/>
    <property type="molecule type" value="Genomic_DNA"/>
</dbReference>
<dbReference type="InterPro" id="IPR001434">
    <property type="entry name" value="OmcB-like_DUF11"/>
</dbReference>
<dbReference type="InParanoid" id="Q9RY09"/>
<dbReference type="PANTHER" id="PTHR34819:SF3">
    <property type="entry name" value="CELL SURFACE PROTEIN"/>
    <property type="match status" value="1"/>
</dbReference>
<proteinExistence type="predicted"/>